<organism evidence="2 3">
    <name type="scientific">Fusarium piperis</name>
    <dbReference type="NCBI Taxonomy" id="1435070"/>
    <lineage>
        <taxon>Eukaryota</taxon>
        <taxon>Fungi</taxon>
        <taxon>Dikarya</taxon>
        <taxon>Ascomycota</taxon>
        <taxon>Pezizomycotina</taxon>
        <taxon>Sordariomycetes</taxon>
        <taxon>Hypocreomycetidae</taxon>
        <taxon>Hypocreales</taxon>
        <taxon>Nectriaceae</taxon>
        <taxon>Fusarium</taxon>
        <taxon>Fusarium solani species complex</taxon>
    </lineage>
</organism>
<feature type="compositionally biased region" description="Basic residues" evidence="1">
    <location>
        <begin position="1"/>
        <end position="11"/>
    </location>
</feature>
<proteinExistence type="predicted"/>
<keyword evidence="3" id="KW-1185">Reference proteome</keyword>
<reference evidence="2" key="1">
    <citation type="submission" date="2022-10" db="EMBL/GenBank/DDBJ databases">
        <title>Tapping the CABI collections for fungal endophytes: first genome assemblies for Collariella, Neodidymelliopsis, Ascochyta clinopodiicola, Didymella pomorum, Didymosphaeria variabile, Neocosmospora piperis and Neocucurbitaria cava.</title>
        <authorList>
            <person name="Hill R."/>
        </authorList>
    </citation>
    <scope>NUCLEOTIDE SEQUENCE</scope>
    <source>
        <strain evidence="2">IMI 366586</strain>
    </source>
</reference>
<feature type="compositionally biased region" description="Basic and acidic residues" evidence="1">
    <location>
        <begin position="24"/>
        <end position="37"/>
    </location>
</feature>
<feature type="compositionally biased region" description="Gly residues" evidence="1">
    <location>
        <begin position="12"/>
        <end position="23"/>
    </location>
</feature>
<evidence type="ECO:0000256" key="1">
    <source>
        <dbReference type="SAM" id="MobiDB-lite"/>
    </source>
</evidence>
<dbReference type="Proteomes" id="UP001140502">
    <property type="component" value="Unassembled WGS sequence"/>
</dbReference>
<evidence type="ECO:0000313" key="2">
    <source>
        <dbReference type="EMBL" id="KAJ4308299.1"/>
    </source>
</evidence>
<comment type="caution">
    <text evidence="2">The sequence shown here is derived from an EMBL/GenBank/DDBJ whole genome shotgun (WGS) entry which is preliminary data.</text>
</comment>
<feature type="region of interest" description="Disordered" evidence="1">
    <location>
        <begin position="1"/>
        <end position="54"/>
    </location>
</feature>
<name>A0A9W8T953_9HYPO</name>
<feature type="region of interest" description="Disordered" evidence="1">
    <location>
        <begin position="201"/>
        <end position="234"/>
    </location>
</feature>
<gene>
    <name evidence="2" type="ORF">N0V84_012176</name>
</gene>
<protein>
    <submittedName>
        <fullName evidence="2">Uncharacterized protein</fullName>
    </submittedName>
</protein>
<sequence length="234" mass="25551">MEYRGRGRRGGRGGGRGGGYRGGYRGDRGGGYRDGRYHPYAPPSQGRGGYGPGFGGRGRGWGWDQAQGYDHEGYEYSQEGYEYDYSQEGYYDGYSQEGYRYSQEGYGRGGYGGRRRYGHGPGSVAENNFDASTREGQQGRLGNATSEESILSAYRQHVEATGNPSVDYLFLEAMGGRQSASLREREGVPVDIAQLALEPPGWRVSANGGSAPDVASNAVPAQRREQAQGHRQQR</sequence>
<accession>A0A9W8T953</accession>
<evidence type="ECO:0000313" key="3">
    <source>
        <dbReference type="Proteomes" id="UP001140502"/>
    </source>
</evidence>
<dbReference type="AlphaFoldDB" id="A0A9W8T953"/>
<dbReference type="EMBL" id="JAPEUR010000547">
    <property type="protein sequence ID" value="KAJ4308299.1"/>
    <property type="molecule type" value="Genomic_DNA"/>
</dbReference>